<accession>A0A7W6CTU8</accession>
<dbReference type="EMBL" id="JACIDW010000016">
    <property type="protein sequence ID" value="MBB3966316.1"/>
    <property type="molecule type" value="Genomic_DNA"/>
</dbReference>
<name>A0A7W6CTU8_9HYPH</name>
<dbReference type="RefSeq" id="WP_183901813.1">
    <property type="nucleotide sequence ID" value="NZ_JACIDW010000016.1"/>
</dbReference>
<evidence type="ECO:0000313" key="1">
    <source>
        <dbReference type="EMBL" id="MBB3966316.1"/>
    </source>
</evidence>
<dbReference type="SUPFAM" id="SSF47598">
    <property type="entry name" value="Ribbon-helix-helix"/>
    <property type="match status" value="1"/>
</dbReference>
<organism evidence="1 2">
    <name type="scientific">Rhizobium metallidurans</name>
    <dbReference type="NCBI Taxonomy" id="1265931"/>
    <lineage>
        <taxon>Bacteria</taxon>
        <taxon>Pseudomonadati</taxon>
        <taxon>Pseudomonadota</taxon>
        <taxon>Alphaproteobacteria</taxon>
        <taxon>Hyphomicrobiales</taxon>
        <taxon>Rhizobiaceae</taxon>
        <taxon>Rhizobium/Agrobacterium group</taxon>
        <taxon>Rhizobium</taxon>
    </lineage>
</organism>
<proteinExistence type="predicted"/>
<reference evidence="1 2" key="1">
    <citation type="submission" date="2020-08" db="EMBL/GenBank/DDBJ databases">
        <title>Genomic Encyclopedia of Type Strains, Phase IV (KMG-IV): sequencing the most valuable type-strain genomes for metagenomic binning, comparative biology and taxonomic classification.</title>
        <authorList>
            <person name="Goeker M."/>
        </authorList>
    </citation>
    <scope>NUCLEOTIDE SEQUENCE [LARGE SCALE GENOMIC DNA]</scope>
    <source>
        <strain evidence="1 2">DSM 26575</strain>
    </source>
</reference>
<sequence length="110" mass="12378">MLKHTTINLPEELLARVETYAAEKRTTVTAIVREHLEAIVEPRRAPTDHDALLAYSKGLLSRREAVRRLGLRDYASLLVALGDADLPLPLPPAHELEEQATTFVKLWRMG</sequence>
<dbReference type="GO" id="GO:0006355">
    <property type="term" value="P:regulation of DNA-templated transcription"/>
    <property type="evidence" value="ECO:0007669"/>
    <property type="project" value="InterPro"/>
</dbReference>
<dbReference type="AlphaFoldDB" id="A0A7W6CTU8"/>
<keyword evidence="2" id="KW-1185">Reference proteome</keyword>
<evidence type="ECO:0000313" key="2">
    <source>
        <dbReference type="Proteomes" id="UP000582090"/>
    </source>
</evidence>
<dbReference type="Proteomes" id="UP000582090">
    <property type="component" value="Unassembled WGS sequence"/>
</dbReference>
<gene>
    <name evidence="1" type="ORF">GGQ67_004003</name>
</gene>
<comment type="caution">
    <text evidence="1">The sequence shown here is derived from an EMBL/GenBank/DDBJ whole genome shotgun (WGS) entry which is preliminary data.</text>
</comment>
<dbReference type="InterPro" id="IPR010985">
    <property type="entry name" value="Ribbon_hlx_hlx"/>
</dbReference>
<protein>
    <submittedName>
        <fullName evidence="1">Putative transcriptional regulator</fullName>
    </submittedName>
</protein>